<dbReference type="PANTHER" id="PTHR31672:SF13">
    <property type="entry name" value="F-BOX PROTEIN CPR30-LIKE"/>
    <property type="match status" value="1"/>
</dbReference>
<dbReference type="PANTHER" id="PTHR31672">
    <property type="entry name" value="BNACNNG10540D PROTEIN"/>
    <property type="match status" value="1"/>
</dbReference>
<keyword evidence="3" id="KW-1185">Reference proteome</keyword>
<dbReference type="SUPFAM" id="SSF81383">
    <property type="entry name" value="F-box domain"/>
    <property type="match status" value="1"/>
</dbReference>
<dbReference type="CDD" id="cd22157">
    <property type="entry name" value="F-box_AtFBW1-like"/>
    <property type="match status" value="1"/>
</dbReference>
<dbReference type="SMART" id="SM00256">
    <property type="entry name" value="FBOX"/>
    <property type="match status" value="1"/>
</dbReference>
<dbReference type="InterPro" id="IPR050796">
    <property type="entry name" value="SCF_F-box_component"/>
</dbReference>
<dbReference type="Pfam" id="PF00646">
    <property type="entry name" value="F-box"/>
    <property type="match status" value="1"/>
</dbReference>
<dbReference type="InterPro" id="IPR036047">
    <property type="entry name" value="F-box-like_dom_sf"/>
</dbReference>
<gene>
    <name evidence="2" type="ORF">HAX54_032306</name>
</gene>
<evidence type="ECO:0000313" key="2">
    <source>
        <dbReference type="EMBL" id="MCD7456587.1"/>
    </source>
</evidence>
<feature type="domain" description="F-box" evidence="1">
    <location>
        <begin position="5"/>
        <end position="45"/>
    </location>
</feature>
<dbReference type="EMBL" id="JACEIK010000410">
    <property type="protein sequence ID" value="MCD7456587.1"/>
    <property type="molecule type" value="Genomic_DNA"/>
</dbReference>
<evidence type="ECO:0000313" key="3">
    <source>
        <dbReference type="Proteomes" id="UP000823775"/>
    </source>
</evidence>
<reference evidence="2 3" key="1">
    <citation type="journal article" date="2021" name="BMC Genomics">
        <title>Datura genome reveals duplications of psychoactive alkaloid biosynthetic genes and high mutation rate following tissue culture.</title>
        <authorList>
            <person name="Rajewski A."/>
            <person name="Carter-House D."/>
            <person name="Stajich J."/>
            <person name="Litt A."/>
        </authorList>
    </citation>
    <scope>NUCLEOTIDE SEQUENCE [LARGE SCALE GENOMIC DNA]</scope>
    <source>
        <strain evidence="2">AR-01</strain>
    </source>
</reference>
<comment type="caution">
    <text evidence="2">The sequence shown here is derived from an EMBL/GenBank/DDBJ whole genome shotgun (WGS) entry which is preliminary data.</text>
</comment>
<dbReference type="NCBIfam" id="TIGR01640">
    <property type="entry name" value="F_box_assoc_1"/>
    <property type="match status" value="1"/>
</dbReference>
<name>A0ABS8SCV0_DATST</name>
<dbReference type="Pfam" id="PF07734">
    <property type="entry name" value="FBA_1"/>
    <property type="match status" value="1"/>
</dbReference>
<dbReference type="InterPro" id="IPR006527">
    <property type="entry name" value="F-box-assoc_dom_typ1"/>
</dbReference>
<dbReference type="InterPro" id="IPR017451">
    <property type="entry name" value="F-box-assoc_interact_dom"/>
</dbReference>
<dbReference type="Proteomes" id="UP000823775">
    <property type="component" value="Unassembled WGS sequence"/>
</dbReference>
<organism evidence="2 3">
    <name type="scientific">Datura stramonium</name>
    <name type="common">Jimsonweed</name>
    <name type="synonym">Common thornapple</name>
    <dbReference type="NCBI Taxonomy" id="4076"/>
    <lineage>
        <taxon>Eukaryota</taxon>
        <taxon>Viridiplantae</taxon>
        <taxon>Streptophyta</taxon>
        <taxon>Embryophyta</taxon>
        <taxon>Tracheophyta</taxon>
        <taxon>Spermatophyta</taxon>
        <taxon>Magnoliopsida</taxon>
        <taxon>eudicotyledons</taxon>
        <taxon>Gunneridae</taxon>
        <taxon>Pentapetalae</taxon>
        <taxon>asterids</taxon>
        <taxon>lamiids</taxon>
        <taxon>Solanales</taxon>
        <taxon>Solanaceae</taxon>
        <taxon>Solanoideae</taxon>
        <taxon>Datureae</taxon>
        <taxon>Datura</taxon>
    </lineage>
</organism>
<proteinExistence type="predicted"/>
<dbReference type="InterPro" id="IPR001810">
    <property type="entry name" value="F-box_dom"/>
</dbReference>
<evidence type="ECO:0000259" key="1">
    <source>
        <dbReference type="SMART" id="SM00256"/>
    </source>
</evidence>
<accession>A0ABS8SCV0</accession>
<dbReference type="Gene3D" id="1.20.1280.50">
    <property type="match status" value="1"/>
</dbReference>
<sequence>MSPNLGDDVITCILSKLPLQSLQRFKIVSKSWCSIINDPNFIKLHIRESSSDINRQKVLLISSKITPSPCLNYNMLAFNIGSTNASSLSVDSQVVSLQPPNFFTSRDISYPLVSSCNGLLCTVCSFTIFIWNPAIQKYKIVEKPDPYVLQPVSGNEIMLYGYESSLYGFAYDSGSDDYKIVVTFVISAKDRRYIVGIYSVNNESWKKIDSIPAGYWLFDQNPVSLDDTINMMATSSVQENGGTAFNKFAIISLSVADEKFVVTPVPLQYCGSAMKLSNFANRLYFSVFVEMDFMVCSLEKDGERWTWTNVMKISNVRSFAGIGNRNCYLDDIIYLKENENILWRKTNGNFLEYNVRKEEVNEFTLNQISPATDLSILFAESFASLRIPWD</sequence>
<protein>
    <recommendedName>
        <fullName evidence="1">F-box domain-containing protein</fullName>
    </recommendedName>
</protein>